<keyword evidence="2" id="KW-0732">Signal</keyword>
<organism evidence="3 4">
    <name type="scientific">Suricata suricatta</name>
    <name type="common">Meerkat</name>
    <dbReference type="NCBI Taxonomy" id="37032"/>
    <lineage>
        <taxon>Eukaryota</taxon>
        <taxon>Metazoa</taxon>
        <taxon>Chordata</taxon>
        <taxon>Craniata</taxon>
        <taxon>Vertebrata</taxon>
        <taxon>Euteleostomi</taxon>
        <taxon>Mammalia</taxon>
        <taxon>Eutheria</taxon>
        <taxon>Laurasiatheria</taxon>
        <taxon>Carnivora</taxon>
        <taxon>Feliformia</taxon>
        <taxon>Herpestidae</taxon>
        <taxon>Suricata</taxon>
    </lineage>
</organism>
<dbReference type="PANTHER" id="PTHR47400">
    <property type="entry name" value="PROLINE-RICH TRANSMEMBRANE PROTEIN 3"/>
    <property type="match status" value="1"/>
</dbReference>
<dbReference type="InterPro" id="IPR043242">
    <property type="entry name" value="PRRT3"/>
</dbReference>
<feature type="compositionally biased region" description="Polar residues" evidence="1">
    <location>
        <begin position="322"/>
        <end position="335"/>
    </location>
</feature>
<sequence length="409" mass="42889">MARSPRGHVCCPLLLLLLLSPGPGPALGRGLPKPREDSEPHLILGDDPQGPVGTEPQALDFLWQKSKDKRPWNSNVPQVPAEEVPEEPLDPPLGPALHGPKAVHRAQREGLPVTDDLQMARGPSSHGWTGSPDSQEPIEQEAPAPHPVGLPHLTFIPITPKLQLRRATVSPSPGPENSGGQMGQRPPRDEGLVAEAKIRVSEISLLDHQGPSQTLAPSLGTKTPVLEEEGGDKEDFQEAAQSPLFTQQDPAAPPGGLASPAEVASSQEPGPQPDLALAKSLPPAEELPVELPKKAGGGETWEVSFSSPSPKEADRSDVRSSARPQPSGAPTTETPDGQPKPEIAAMNGADPISPQRVRGALETPGTPKSLIPGPLDPGPATNRTESPVGALQPEPFPTGLLISTALRGR</sequence>
<feature type="compositionally biased region" description="Acidic residues" evidence="1">
    <location>
        <begin position="226"/>
        <end position="237"/>
    </location>
</feature>
<feature type="chain" id="PRO_5025544974" evidence="2">
    <location>
        <begin position="29"/>
        <end position="409"/>
    </location>
</feature>
<reference evidence="3" key="2">
    <citation type="submission" date="2025-08" db="UniProtKB">
        <authorList>
            <consortium name="Ensembl"/>
        </authorList>
    </citation>
    <scope>IDENTIFICATION</scope>
</reference>
<keyword evidence="4" id="KW-1185">Reference proteome</keyword>
<evidence type="ECO:0000313" key="3">
    <source>
        <dbReference type="Ensembl" id="ENSSSUP00005008278.1"/>
    </source>
</evidence>
<evidence type="ECO:0000256" key="1">
    <source>
        <dbReference type="SAM" id="MobiDB-lite"/>
    </source>
</evidence>
<evidence type="ECO:0000313" key="4">
    <source>
        <dbReference type="Proteomes" id="UP000472268"/>
    </source>
</evidence>
<gene>
    <name evidence="3" type="primary">PRRT3</name>
</gene>
<reference evidence="3" key="3">
    <citation type="submission" date="2025-09" db="UniProtKB">
        <authorList>
            <consortium name="Ensembl"/>
        </authorList>
    </citation>
    <scope>IDENTIFICATION</scope>
</reference>
<dbReference type="Proteomes" id="UP000472268">
    <property type="component" value="Chromosome 12"/>
</dbReference>
<feature type="compositionally biased region" description="Basic and acidic residues" evidence="1">
    <location>
        <begin position="311"/>
        <end position="320"/>
    </location>
</feature>
<dbReference type="Ensembl" id="ENSSSUT00005009542.1">
    <property type="protein sequence ID" value="ENSSSUP00005008278.1"/>
    <property type="gene ID" value="ENSSSUG00005005389.1"/>
</dbReference>
<feature type="compositionally biased region" description="Polar residues" evidence="1">
    <location>
        <begin position="239"/>
        <end position="249"/>
    </location>
</feature>
<feature type="signal peptide" evidence="2">
    <location>
        <begin position="1"/>
        <end position="28"/>
    </location>
</feature>
<dbReference type="PANTHER" id="PTHR47400:SF1">
    <property type="entry name" value="PROLINE-RICH TRANSMEMBRANE PROTEIN 3"/>
    <property type="match status" value="1"/>
</dbReference>
<feature type="region of interest" description="Disordered" evidence="1">
    <location>
        <begin position="27"/>
        <end position="409"/>
    </location>
</feature>
<protein>
    <submittedName>
        <fullName evidence="3">Proline rich transmembrane protein 3</fullName>
    </submittedName>
</protein>
<proteinExistence type="predicted"/>
<dbReference type="AlphaFoldDB" id="A0A673T8M7"/>
<name>A0A673T8M7_SURSU</name>
<feature type="compositionally biased region" description="Low complexity" evidence="1">
    <location>
        <begin position="281"/>
        <end position="290"/>
    </location>
</feature>
<feature type="compositionally biased region" description="Basic and acidic residues" evidence="1">
    <location>
        <begin position="186"/>
        <end position="200"/>
    </location>
</feature>
<evidence type="ECO:0000256" key="2">
    <source>
        <dbReference type="SAM" id="SignalP"/>
    </source>
</evidence>
<reference evidence="3 4" key="1">
    <citation type="submission" date="2019-05" db="EMBL/GenBank/DDBJ databases">
        <title>A Chromosome-scale Meerkat (S. suricatta) Genome Assembly.</title>
        <authorList>
            <person name="Dudchenko O."/>
            <person name="Lieberman Aiden E."/>
            <person name="Tung J."/>
            <person name="Barreiro L.B."/>
            <person name="Clutton-Brock T.H."/>
        </authorList>
    </citation>
    <scope>NUCLEOTIDE SEQUENCE [LARGE SCALE GENOMIC DNA]</scope>
</reference>
<accession>A0A673T8M7</accession>